<organism evidence="1 2">
    <name type="scientific">Trueperella bialowiezensis</name>
    <dbReference type="NCBI Taxonomy" id="312285"/>
    <lineage>
        <taxon>Bacteria</taxon>
        <taxon>Bacillati</taxon>
        <taxon>Actinomycetota</taxon>
        <taxon>Actinomycetes</taxon>
        <taxon>Actinomycetales</taxon>
        <taxon>Actinomycetaceae</taxon>
        <taxon>Trueperella</taxon>
    </lineage>
</organism>
<dbReference type="EMBL" id="LR134476">
    <property type="protein sequence ID" value="VEI14122.1"/>
    <property type="molecule type" value="Genomic_DNA"/>
</dbReference>
<dbReference type="KEGG" id="tbw:NCTC13354_01854"/>
<protein>
    <submittedName>
        <fullName evidence="1">Uncharacterized protein</fullName>
    </submittedName>
</protein>
<dbReference type="AlphaFoldDB" id="A0A3S4X756"/>
<dbReference type="Proteomes" id="UP000269542">
    <property type="component" value="Chromosome"/>
</dbReference>
<name>A0A3S4X756_9ACTO</name>
<proteinExistence type="predicted"/>
<sequence>MSQRRYVVLTPFPNPQVVAGVLRLRGIDAHVIATKSGVCVVRETSKPEFTDWDIAELFGEQPESADSSDPSDDPANIAGPLSQLSNYGVVLLTAEIGDDVGAEVGVSGLVTAVRYVGGERGDEVAAGMLLNTVDSKVESLVLGDVDLDKDAISTAELTVEDVAQLLGEDGEENRP</sequence>
<evidence type="ECO:0000313" key="2">
    <source>
        <dbReference type="Proteomes" id="UP000269542"/>
    </source>
</evidence>
<evidence type="ECO:0000313" key="1">
    <source>
        <dbReference type="EMBL" id="VEI14122.1"/>
    </source>
</evidence>
<gene>
    <name evidence="1" type="ORF">NCTC13354_01854</name>
</gene>
<reference evidence="1 2" key="1">
    <citation type="submission" date="2018-12" db="EMBL/GenBank/DDBJ databases">
        <authorList>
            <consortium name="Pathogen Informatics"/>
        </authorList>
    </citation>
    <scope>NUCLEOTIDE SEQUENCE [LARGE SCALE GENOMIC DNA]</scope>
    <source>
        <strain evidence="1 2">NCTC13354</strain>
    </source>
</reference>
<dbReference type="OrthoDB" id="3267923at2"/>
<accession>A0A3S4X756</accession>
<keyword evidence="2" id="KW-1185">Reference proteome</keyword>
<dbReference type="RefSeq" id="WP_126417156.1">
    <property type="nucleotide sequence ID" value="NZ_LR134476.1"/>
</dbReference>